<dbReference type="PANTHER" id="PTHR30026:SF20">
    <property type="entry name" value="OUTER MEMBRANE PROTEIN TOLC"/>
    <property type="match status" value="1"/>
</dbReference>
<evidence type="ECO:0000256" key="3">
    <source>
        <dbReference type="ARBA" id="ARBA00022448"/>
    </source>
</evidence>
<evidence type="ECO:0000256" key="8">
    <source>
        <dbReference type="SAM" id="Coils"/>
    </source>
</evidence>
<keyword evidence="10" id="KW-1185">Reference proteome</keyword>
<evidence type="ECO:0000256" key="5">
    <source>
        <dbReference type="ARBA" id="ARBA00022692"/>
    </source>
</evidence>
<evidence type="ECO:0000256" key="2">
    <source>
        <dbReference type="ARBA" id="ARBA00007613"/>
    </source>
</evidence>
<keyword evidence="3" id="KW-0813">Transport</keyword>
<dbReference type="Pfam" id="PF02321">
    <property type="entry name" value="OEP"/>
    <property type="match status" value="2"/>
</dbReference>
<evidence type="ECO:0000313" key="10">
    <source>
        <dbReference type="Proteomes" id="UP001232001"/>
    </source>
</evidence>
<dbReference type="InterPro" id="IPR051906">
    <property type="entry name" value="TolC-like"/>
</dbReference>
<keyword evidence="5" id="KW-0812">Transmembrane</keyword>
<organism evidence="9 10">
    <name type="scientific">Tenacibaculum tangerinum</name>
    <dbReference type="NCBI Taxonomy" id="3038772"/>
    <lineage>
        <taxon>Bacteria</taxon>
        <taxon>Pseudomonadati</taxon>
        <taxon>Bacteroidota</taxon>
        <taxon>Flavobacteriia</taxon>
        <taxon>Flavobacteriales</taxon>
        <taxon>Flavobacteriaceae</taxon>
        <taxon>Tenacibaculum</taxon>
    </lineage>
</organism>
<reference evidence="9 10" key="1">
    <citation type="submission" date="2023-04" db="EMBL/GenBank/DDBJ databases">
        <title>Tenacibaculum tangerinum sp. nov., isolated from sea tidal flat of South Korea.</title>
        <authorList>
            <person name="Lee S.H."/>
            <person name="Kim J.-J."/>
        </authorList>
    </citation>
    <scope>NUCLEOTIDE SEQUENCE [LARGE SCALE GENOMIC DNA]</scope>
    <source>
        <strain evidence="9 10">GRR-S3-23</strain>
    </source>
</reference>
<evidence type="ECO:0000313" key="9">
    <source>
        <dbReference type="EMBL" id="WGH74113.1"/>
    </source>
</evidence>
<protein>
    <submittedName>
        <fullName evidence="9">TolC family protein</fullName>
    </submittedName>
</protein>
<keyword evidence="7" id="KW-0998">Cell outer membrane</keyword>
<accession>A0ABY8L1P7</accession>
<proteinExistence type="inferred from homology"/>
<dbReference type="Gene3D" id="1.20.1600.10">
    <property type="entry name" value="Outer membrane efflux proteins (OEP)"/>
    <property type="match status" value="1"/>
</dbReference>
<evidence type="ECO:0000256" key="1">
    <source>
        <dbReference type="ARBA" id="ARBA00004442"/>
    </source>
</evidence>
<evidence type="ECO:0000256" key="4">
    <source>
        <dbReference type="ARBA" id="ARBA00022452"/>
    </source>
</evidence>
<dbReference type="Proteomes" id="UP001232001">
    <property type="component" value="Chromosome"/>
</dbReference>
<dbReference type="InterPro" id="IPR003423">
    <property type="entry name" value="OMP_efflux"/>
</dbReference>
<gene>
    <name evidence="9" type="ORF">P8625_08255</name>
</gene>
<dbReference type="SUPFAM" id="SSF56954">
    <property type="entry name" value="Outer membrane efflux proteins (OEP)"/>
    <property type="match status" value="1"/>
</dbReference>
<name>A0ABY8L1P7_9FLAO</name>
<comment type="similarity">
    <text evidence="2">Belongs to the outer membrane factor (OMF) (TC 1.B.17) family.</text>
</comment>
<keyword evidence="4" id="KW-1134">Transmembrane beta strand</keyword>
<evidence type="ECO:0000256" key="7">
    <source>
        <dbReference type="ARBA" id="ARBA00023237"/>
    </source>
</evidence>
<keyword evidence="6" id="KW-0472">Membrane</keyword>
<comment type="subcellular location">
    <subcellularLocation>
        <location evidence="1">Cell outer membrane</location>
    </subcellularLocation>
</comment>
<dbReference type="PANTHER" id="PTHR30026">
    <property type="entry name" value="OUTER MEMBRANE PROTEIN TOLC"/>
    <property type="match status" value="1"/>
</dbReference>
<keyword evidence="8" id="KW-0175">Coiled coil</keyword>
<feature type="coiled-coil region" evidence="8">
    <location>
        <begin position="334"/>
        <end position="372"/>
    </location>
</feature>
<evidence type="ECO:0000256" key="6">
    <source>
        <dbReference type="ARBA" id="ARBA00023136"/>
    </source>
</evidence>
<dbReference type="EMBL" id="CP122539">
    <property type="protein sequence ID" value="WGH74113.1"/>
    <property type="molecule type" value="Genomic_DNA"/>
</dbReference>
<sequence length="445" mass="51654">MKSQLKYFILIIFYLSTISMFCQKKWTLESCIEHAKQHNIDVIKQKIQTEVLNSDIKIAKGNYLPDANFNASQNFSLGNSFNVSTGVGQRESSSNSFSLSSSLNIFNGFKNRHTLQKSKLSKEKSEADVDRIEFDLTLNITNKYLQILFNKELLKVAEEQVKISNQNYNRLKRLYDNALIGKRELLEIESTLASDTKEKEVMKNKVKNSLIELRELLDIKQIESFDIEEITIDNLLSVPNKITKNIIENNPQIIFSKLAIELQSKEIQLSKVNFYPRVNLNYSYGSNYFHILGQEDVVFNQETGQNEANGFWVQLNNNRTHFIGISASIPIFNRFLTKENYKKTQEELKTLEAELENNRQILRNKIEIATNDMETAKVSLDASKIATDTQNKAFEILQKQYKNGNVGIYEFLEGKSKYIRNASEYIKSKYEYYFKSKVLGYYFNQ</sequence>
<dbReference type="RefSeq" id="WP_279649994.1">
    <property type="nucleotide sequence ID" value="NZ_CP122539.1"/>
</dbReference>